<accession>A0A4P9XLH0</accession>
<evidence type="ECO:0000256" key="6">
    <source>
        <dbReference type="ARBA" id="ARBA00022840"/>
    </source>
</evidence>
<evidence type="ECO:0000313" key="10">
    <source>
        <dbReference type="Proteomes" id="UP000271241"/>
    </source>
</evidence>
<organism evidence="9 10">
    <name type="scientific">Thamnocephalis sphaerospora</name>
    <dbReference type="NCBI Taxonomy" id="78915"/>
    <lineage>
        <taxon>Eukaryota</taxon>
        <taxon>Fungi</taxon>
        <taxon>Fungi incertae sedis</taxon>
        <taxon>Zoopagomycota</taxon>
        <taxon>Zoopagomycotina</taxon>
        <taxon>Zoopagomycetes</taxon>
        <taxon>Zoopagales</taxon>
        <taxon>Sigmoideomycetaceae</taxon>
        <taxon>Thamnocephalis</taxon>
    </lineage>
</organism>
<reference evidence="10" key="1">
    <citation type="journal article" date="2018" name="Nat. Microbiol.">
        <title>Leveraging single-cell genomics to expand the fungal tree of life.</title>
        <authorList>
            <person name="Ahrendt S.R."/>
            <person name="Quandt C.A."/>
            <person name="Ciobanu D."/>
            <person name="Clum A."/>
            <person name="Salamov A."/>
            <person name="Andreopoulos B."/>
            <person name="Cheng J.F."/>
            <person name="Woyke T."/>
            <person name="Pelin A."/>
            <person name="Henrissat B."/>
            <person name="Reynolds N.K."/>
            <person name="Benny G.L."/>
            <person name="Smith M.E."/>
            <person name="James T.Y."/>
            <person name="Grigoriev I.V."/>
        </authorList>
    </citation>
    <scope>NUCLEOTIDE SEQUENCE [LARGE SCALE GENOMIC DNA]</scope>
    <source>
        <strain evidence="10">RSA 1356</strain>
    </source>
</reference>
<keyword evidence="3" id="KW-0808">Transferase</keyword>
<comment type="cofactor">
    <cofactor evidence="1">
        <name>Mg(2+)</name>
        <dbReference type="ChEBI" id="CHEBI:18420"/>
    </cofactor>
</comment>
<dbReference type="InterPro" id="IPR051931">
    <property type="entry name" value="PAK3-like"/>
</dbReference>
<name>A0A4P9XLH0_9FUNG</name>
<dbReference type="AlphaFoldDB" id="A0A4P9XLH0"/>
<dbReference type="GO" id="GO:0004672">
    <property type="term" value="F:protein kinase activity"/>
    <property type="evidence" value="ECO:0007669"/>
    <property type="project" value="InterPro"/>
</dbReference>
<dbReference type="SUPFAM" id="SSF56112">
    <property type="entry name" value="Protein kinase-like (PK-like)"/>
    <property type="match status" value="1"/>
</dbReference>
<keyword evidence="6" id="KW-0067">ATP-binding</keyword>
<dbReference type="Proteomes" id="UP000271241">
    <property type="component" value="Unassembled WGS sequence"/>
</dbReference>
<dbReference type="PIRSF" id="PIRSF000654">
    <property type="entry name" value="Integrin-linked_kinase"/>
    <property type="match status" value="1"/>
</dbReference>
<evidence type="ECO:0000256" key="4">
    <source>
        <dbReference type="ARBA" id="ARBA00022723"/>
    </source>
</evidence>
<dbReference type="InterPro" id="IPR011009">
    <property type="entry name" value="Kinase-like_dom_sf"/>
</dbReference>
<dbReference type="GO" id="GO:0046872">
    <property type="term" value="F:metal ion binding"/>
    <property type="evidence" value="ECO:0007669"/>
    <property type="project" value="UniProtKB-KW"/>
</dbReference>
<evidence type="ECO:0000256" key="7">
    <source>
        <dbReference type="ARBA" id="ARBA00022842"/>
    </source>
</evidence>
<keyword evidence="7" id="KW-0460">Magnesium</keyword>
<comment type="similarity">
    <text evidence="2">Belongs to the protein kinase superfamily. STE Ser/Thr protein kinase family. STE20 subfamily.</text>
</comment>
<keyword evidence="9" id="KW-0418">Kinase</keyword>
<feature type="domain" description="Protein kinase" evidence="8">
    <location>
        <begin position="1"/>
        <end position="249"/>
    </location>
</feature>
<dbReference type="EMBL" id="KZ992841">
    <property type="protein sequence ID" value="RKP06665.1"/>
    <property type="molecule type" value="Genomic_DNA"/>
</dbReference>
<evidence type="ECO:0000256" key="5">
    <source>
        <dbReference type="ARBA" id="ARBA00022741"/>
    </source>
</evidence>
<feature type="non-terminal residue" evidence="9">
    <location>
        <position position="1"/>
    </location>
</feature>
<gene>
    <name evidence="9" type="ORF">THASP1DRAFT_18188</name>
</gene>
<dbReference type="SMART" id="SM00220">
    <property type="entry name" value="S_TKc"/>
    <property type="match status" value="1"/>
</dbReference>
<dbReference type="PROSITE" id="PS50011">
    <property type="entry name" value="PROTEIN_KINASE_DOM"/>
    <property type="match status" value="1"/>
</dbReference>
<evidence type="ECO:0000313" key="9">
    <source>
        <dbReference type="EMBL" id="RKP06665.1"/>
    </source>
</evidence>
<sequence>FAEGESGSVYVGHLIHTKETVAVKKVPFTATNKMETVANEIELMRESRHPNIVPLLDCFVDNRYLYMVMEYMDVGALTDLIGDEPQLRMTEPEIARVACDVLSALAFLHAADRIHRDIKSDNILLNSRGEIKLADFGRAAQLTDSAPRRNSVVGTPYWMAPELIRGEPYDVKVDIWSFGIVLIEMAEGVPPYMDLSALDALCKIAVADRPRLQNANEWSPAFHAFVRACTELDPRIRRSAVELLQMSFLHKACNRDGIVHLIGRVWSPA</sequence>
<protein>
    <submittedName>
        <fullName evidence="9">Kinase-like domain-containing protein</fullName>
    </submittedName>
</protein>
<keyword evidence="4" id="KW-0479">Metal-binding</keyword>
<evidence type="ECO:0000259" key="8">
    <source>
        <dbReference type="PROSITE" id="PS50011"/>
    </source>
</evidence>
<evidence type="ECO:0000256" key="2">
    <source>
        <dbReference type="ARBA" id="ARBA00008874"/>
    </source>
</evidence>
<dbReference type="PANTHER" id="PTHR45832">
    <property type="entry name" value="SERINE/THREONINE-PROTEIN KINASE SAMKA-RELATED-RELATED"/>
    <property type="match status" value="1"/>
</dbReference>
<dbReference type="STRING" id="78915.A0A4P9XLH0"/>
<evidence type="ECO:0000256" key="1">
    <source>
        <dbReference type="ARBA" id="ARBA00001946"/>
    </source>
</evidence>
<dbReference type="PANTHER" id="PTHR45832:SF22">
    <property type="entry name" value="SERINE_THREONINE-PROTEIN KINASE SAMKA-RELATED"/>
    <property type="match status" value="1"/>
</dbReference>
<proteinExistence type="inferred from homology"/>
<keyword evidence="5" id="KW-0547">Nucleotide-binding</keyword>
<dbReference type="GO" id="GO:0005524">
    <property type="term" value="F:ATP binding"/>
    <property type="evidence" value="ECO:0007669"/>
    <property type="project" value="UniProtKB-KW"/>
</dbReference>
<evidence type="ECO:0000256" key="3">
    <source>
        <dbReference type="ARBA" id="ARBA00022679"/>
    </source>
</evidence>
<dbReference type="FunFam" id="1.10.510.10:FF:000768">
    <property type="entry name" value="Non-specific serine/threonine protein kinase"/>
    <property type="match status" value="1"/>
</dbReference>
<dbReference type="Gene3D" id="1.10.510.10">
    <property type="entry name" value="Transferase(Phosphotransferase) domain 1"/>
    <property type="match status" value="1"/>
</dbReference>
<dbReference type="OrthoDB" id="248923at2759"/>
<dbReference type="InterPro" id="IPR000719">
    <property type="entry name" value="Prot_kinase_dom"/>
</dbReference>
<keyword evidence="10" id="KW-1185">Reference proteome</keyword>
<dbReference type="Pfam" id="PF00069">
    <property type="entry name" value="Pkinase"/>
    <property type="match status" value="1"/>
</dbReference>